<dbReference type="Pfam" id="PF18829">
    <property type="entry name" value="Importin_rep_6"/>
    <property type="match status" value="1"/>
</dbReference>
<reference evidence="10 11" key="1">
    <citation type="submission" date="2019-12" db="EMBL/GenBank/DDBJ databases">
        <authorList>
            <person name="Scholz U."/>
            <person name="Mascher M."/>
            <person name="Fiebig A."/>
        </authorList>
    </citation>
    <scope>NUCLEOTIDE SEQUENCE</scope>
</reference>
<protein>
    <recommendedName>
        <fullName evidence="9">TOG domain-containing protein</fullName>
    </recommendedName>
</protein>
<dbReference type="Pfam" id="PF25574">
    <property type="entry name" value="TPR_IMB1"/>
    <property type="match status" value="1"/>
</dbReference>
<dbReference type="InterPro" id="IPR016024">
    <property type="entry name" value="ARM-type_fold"/>
</dbReference>
<dbReference type="PANTHER" id="PTHR10527">
    <property type="entry name" value="IMPORTIN BETA"/>
    <property type="match status" value="1"/>
</dbReference>
<keyword evidence="5" id="KW-0677">Repeat</keyword>
<dbReference type="SUPFAM" id="SSF48371">
    <property type="entry name" value="ARM repeat"/>
    <property type="match status" value="1"/>
</dbReference>
<keyword evidence="6" id="KW-0653">Protein transport</keyword>
<evidence type="ECO:0000313" key="11">
    <source>
        <dbReference type="Proteomes" id="UP001189122"/>
    </source>
</evidence>
<keyword evidence="3" id="KW-0813">Transport</keyword>
<dbReference type="InterPro" id="IPR040122">
    <property type="entry name" value="Importin_beta"/>
</dbReference>
<evidence type="ECO:0000256" key="3">
    <source>
        <dbReference type="ARBA" id="ARBA00022448"/>
    </source>
</evidence>
<dbReference type="PROSITE" id="PS50077">
    <property type="entry name" value="HEAT_REPEAT"/>
    <property type="match status" value="2"/>
</dbReference>
<evidence type="ECO:0000256" key="1">
    <source>
        <dbReference type="ARBA" id="ARBA00004123"/>
    </source>
</evidence>
<dbReference type="InterPro" id="IPR021133">
    <property type="entry name" value="HEAT_type_2"/>
</dbReference>
<dbReference type="InterPro" id="IPR011989">
    <property type="entry name" value="ARM-like"/>
</dbReference>
<keyword evidence="11" id="KW-1185">Reference proteome</keyword>
<dbReference type="GO" id="GO:0005737">
    <property type="term" value="C:cytoplasm"/>
    <property type="evidence" value="ECO:0007669"/>
    <property type="project" value="UniProtKB-SubCell"/>
</dbReference>
<dbReference type="InterPro" id="IPR058584">
    <property type="entry name" value="IMB1_TNPO1-like_TPR"/>
</dbReference>
<dbReference type="InterPro" id="IPR041389">
    <property type="entry name" value="Importin_rep_6"/>
</dbReference>
<dbReference type="Gene3D" id="1.25.10.10">
    <property type="entry name" value="Leucine-rich Repeat Variant"/>
    <property type="match status" value="1"/>
</dbReference>
<keyword evidence="7" id="KW-0539">Nucleus</keyword>
<dbReference type="AlphaFoldDB" id="A0A7I8IZ64"/>
<evidence type="ECO:0000256" key="7">
    <source>
        <dbReference type="ARBA" id="ARBA00023242"/>
    </source>
</evidence>
<dbReference type="GO" id="GO:0005634">
    <property type="term" value="C:nucleus"/>
    <property type="evidence" value="ECO:0007669"/>
    <property type="project" value="UniProtKB-SubCell"/>
</dbReference>
<feature type="domain" description="TOG" evidence="9">
    <location>
        <begin position="350"/>
        <end position="591"/>
    </location>
</feature>
<dbReference type="EMBL" id="LR743594">
    <property type="protein sequence ID" value="CAA2623320.1"/>
    <property type="molecule type" value="Genomic_DNA"/>
</dbReference>
<organism evidence="10">
    <name type="scientific">Spirodela intermedia</name>
    <name type="common">Intermediate duckweed</name>
    <dbReference type="NCBI Taxonomy" id="51605"/>
    <lineage>
        <taxon>Eukaryota</taxon>
        <taxon>Viridiplantae</taxon>
        <taxon>Streptophyta</taxon>
        <taxon>Embryophyta</taxon>
        <taxon>Tracheophyta</taxon>
        <taxon>Spermatophyta</taxon>
        <taxon>Magnoliopsida</taxon>
        <taxon>Liliopsida</taxon>
        <taxon>Araceae</taxon>
        <taxon>Lemnoideae</taxon>
        <taxon>Spirodela</taxon>
    </lineage>
</organism>
<dbReference type="EMBL" id="CACRZD030000007">
    <property type="protein sequence ID" value="CAA6662873.1"/>
    <property type="molecule type" value="Genomic_DNA"/>
</dbReference>
<keyword evidence="4" id="KW-0963">Cytoplasm</keyword>
<dbReference type="Pfam" id="PF13513">
    <property type="entry name" value="HEAT_EZ"/>
    <property type="match status" value="2"/>
</dbReference>
<evidence type="ECO:0000256" key="8">
    <source>
        <dbReference type="PROSITE-ProRule" id="PRU00103"/>
    </source>
</evidence>
<gene>
    <name evidence="10" type="ORF">SI7747_07009258</name>
</gene>
<dbReference type="SMART" id="SM01349">
    <property type="entry name" value="TOG"/>
    <property type="match status" value="1"/>
</dbReference>
<feature type="repeat" description="HEAT" evidence="8">
    <location>
        <begin position="401"/>
        <end position="434"/>
    </location>
</feature>
<dbReference type="Pfam" id="PF25780">
    <property type="entry name" value="TPR_IPO5"/>
    <property type="match status" value="1"/>
</dbReference>
<dbReference type="InterPro" id="IPR057672">
    <property type="entry name" value="TPR_IPO4/5"/>
</dbReference>
<dbReference type="InterPro" id="IPR034085">
    <property type="entry name" value="TOG"/>
</dbReference>
<dbReference type="GO" id="GO:0006606">
    <property type="term" value="P:protein import into nucleus"/>
    <property type="evidence" value="ECO:0007669"/>
    <property type="project" value="InterPro"/>
</dbReference>
<name>A0A7I8IZ64_SPIIN</name>
<dbReference type="Proteomes" id="UP001189122">
    <property type="component" value="Unassembled WGS sequence"/>
</dbReference>
<dbReference type="Pfam" id="PF18808">
    <property type="entry name" value="Importin_rep_4"/>
    <property type="match status" value="1"/>
</dbReference>
<proteinExistence type="predicted"/>
<dbReference type="InterPro" id="IPR041653">
    <property type="entry name" value="Importin_rep_4"/>
</dbReference>
<evidence type="ECO:0000256" key="6">
    <source>
        <dbReference type="ARBA" id="ARBA00022927"/>
    </source>
</evidence>
<sequence>MEQQQQLAVVLGPDPAPFEALVSQLMSSGNEQRSQAETLVVRLAHFLHSSAHHEVRAMCAVLLRKQLTSTGDIWGRLAPSTQSDLKSVLLASVQREEVKSISKKLCDTVAELASILLPDNAWPEFLPFMFQSVTADSPRIQESSLLIFSQLAQYIGDILLPHLSTLHSVFLTCLSSATAVPDVRIAALGASINFIQCLPSSSDRDRFQDLLPAMMLTLTEALNSGQEATAQEALELLIELAGTEPKFLRRQLVEVVGSMLQIAEAESLEEGTRHLAVEFIITLAEARERAPGMIRRLPQFVGRLFAVLIKMLLDIEDDQAWHSAETEDEDAGETSNYSMGQECLDRLSIALGGNTIVPVASEVLPAFLSAPEWQKHHAALITLAQIAEGCSKVMIKNLEQVVSMVLNSFQDPHPRVRWAAINAIGQLSTDLGPDLQNLYHLRVLPALASAMDDFQNPRVQAHAASAVLNFTENCTPEILTPYLDGLVGKLLVLLQNGKQMVQEAALTALASVADSSQEHFQKYYDAVMPYLKSILMTATDKPKRMLRAKSMECISLVGMAVGKEKFRDDAKQVMDVLMTLQGSQLETDDPTTSYMLQAWARLCKCLGQDFLPYMSVVMPPLLLSAQLKPDVTITSADSDDDIDESDDESIETITLGDKRIGIKTSVLEEKATACNMLCCYADELKEGFYPWIDQVAPTLVPLLKFYFHEDVRKAAVSAMPELLRSAKLAVEKGQAQGRDQTYVKQLSDYIIPALVEALHKEPETEICMSMLDALNECMQVSGPLLSEAQVRCIVDEIKHVITASTTRKKERADRTKAEDFDAEEGELLREENEQEEEIFEQVGECLGTLIKTFKSSFLPFFDEVSIFLTPMWGKDKTAEERRIAICIFDDVAEQCREAALKYYDTYLPFLLEASNDDNPDVRQAAVYGIGVCAEFGGSVFRPLVGEALSRLNAVIRQPNALQSDNVMAFDNFHRESIDGAQILPVWLNCLPIKGDLIEAKVVHEQLCLMVERSDRDLLGPNNQNLPKIVGVFTEVLCGGKDLATEQTTSRMVSLLRQLQQTLPPAVLASTWSSLQPQQQLALQSVLSS</sequence>
<evidence type="ECO:0000256" key="2">
    <source>
        <dbReference type="ARBA" id="ARBA00004496"/>
    </source>
</evidence>
<evidence type="ECO:0000256" key="4">
    <source>
        <dbReference type="ARBA" id="ARBA00022490"/>
    </source>
</evidence>
<evidence type="ECO:0000256" key="5">
    <source>
        <dbReference type="ARBA" id="ARBA00022737"/>
    </source>
</evidence>
<comment type="subcellular location">
    <subcellularLocation>
        <location evidence="2">Cytoplasm</location>
    </subcellularLocation>
    <subcellularLocation>
        <location evidence="1">Nucleus</location>
    </subcellularLocation>
</comment>
<evidence type="ECO:0000313" key="10">
    <source>
        <dbReference type="EMBL" id="CAA2623320.1"/>
    </source>
</evidence>
<feature type="repeat" description="HEAT" evidence="8">
    <location>
        <begin position="906"/>
        <end position="938"/>
    </location>
</feature>
<evidence type="ECO:0000259" key="9">
    <source>
        <dbReference type="SMART" id="SM01349"/>
    </source>
</evidence>
<accession>A0A7I8IZ64</accession>